<reference evidence="2 3" key="1">
    <citation type="journal article" date="2021" name="Commun. Biol.">
        <title>The genome of Shorea leprosula (Dipterocarpaceae) highlights the ecological relevance of drought in aseasonal tropical rainforests.</title>
        <authorList>
            <person name="Ng K.K.S."/>
            <person name="Kobayashi M.J."/>
            <person name="Fawcett J.A."/>
            <person name="Hatakeyama M."/>
            <person name="Paape T."/>
            <person name="Ng C.H."/>
            <person name="Ang C.C."/>
            <person name="Tnah L.H."/>
            <person name="Lee C.T."/>
            <person name="Nishiyama T."/>
            <person name="Sese J."/>
            <person name="O'Brien M.J."/>
            <person name="Copetti D."/>
            <person name="Mohd Noor M.I."/>
            <person name="Ong R.C."/>
            <person name="Putra M."/>
            <person name="Sireger I.Z."/>
            <person name="Indrioko S."/>
            <person name="Kosugi Y."/>
            <person name="Izuno A."/>
            <person name="Isagi Y."/>
            <person name="Lee S.L."/>
            <person name="Shimizu K.K."/>
        </authorList>
    </citation>
    <scope>NUCLEOTIDE SEQUENCE [LARGE SCALE GENOMIC DNA]</scope>
    <source>
        <strain evidence="2">214</strain>
    </source>
</reference>
<proteinExistence type="predicted"/>
<dbReference type="AlphaFoldDB" id="A0AAV5JIQ1"/>
<name>A0AAV5JIQ1_9ROSI</name>
<dbReference type="EMBL" id="BPVZ01000033">
    <property type="protein sequence ID" value="GKV11212.1"/>
    <property type="molecule type" value="Genomic_DNA"/>
</dbReference>
<sequence>MFQRGVLGALASCTLRPTLSLLLGHVILVSKRVHRKARNKLTWPNEKGSVAGECTRRVPLALLMFPKEH</sequence>
<protein>
    <recommendedName>
        <fullName evidence="4">Secreted protein</fullName>
    </recommendedName>
</protein>
<evidence type="ECO:0000256" key="1">
    <source>
        <dbReference type="SAM" id="SignalP"/>
    </source>
</evidence>
<feature type="signal peptide" evidence="1">
    <location>
        <begin position="1"/>
        <end position="20"/>
    </location>
</feature>
<feature type="chain" id="PRO_5043708461" description="Secreted protein" evidence="1">
    <location>
        <begin position="21"/>
        <end position="69"/>
    </location>
</feature>
<organism evidence="2 3">
    <name type="scientific">Rubroshorea leprosula</name>
    <dbReference type="NCBI Taxonomy" id="152421"/>
    <lineage>
        <taxon>Eukaryota</taxon>
        <taxon>Viridiplantae</taxon>
        <taxon>Streptophyta</taxon>
        <taxon>Embryophyta</taxon>
        <taxon>Tracheophyta</taxon>
        <taxon>Spermatophyta</taxon>
        <taxon>Magnoliopsida</taxon>
        <taxon>eudicotyledons</taxon>
        <taxon>Gunneridae</taxon>
        <taxon>Pentapetalae</taxon>
        <taxon>rosids</taxon>
        <taxon>malvids</taxon>
        <taxon>Malvales</taxon>
        <taxon>Dipterocarpaceae</taxon>
        <taxon>Rubroshorea</taxon>
    </lineage>
</organism>
<keyword evidence="1" id="KW-0732">Signal</keyword>
<evidence type="ECO:0000313" key="2">
    <source>
        <dbReference type="EMBL" id="GKV11212.1"/>
    </source>
</evidence>
<comment type="caution">
    <text evidence="2">The sequence shown here is derived from an EMBL/GenBank/DDBJ whole genome shotgun (WGS) entry which is preliminary data.</text>
</comment>
<gene>
    <name evidence="2" type="ORF">SLEP1_g22483</name>
</gene>
<keyword evidence="3" id="KW-1185">Reference proteome</keyword>
<dbReference type="Proteomes" id="UP001054252">
    <property type="component" value="Unassembled WGS sequence"/>
</dbReference>
<evidence type="ECO:0000313" key="3">
    <source>
        <dbReference type="Proteomes" id="UP001054252"/>
    </source>
</evidence>
<accession>A0AAV5JIQ1</accession>
<evidence type="ECO:0008006" key="4">
    <source>
        <dbReference type="Google" id="ProtNLM"/>
    </source>
</evidence>